<dbReference type="PIRSF" id="PIRSF008502">
    <property type="entry name" value="UCP008502"/>
    <property type="match status" value="1"/>
</dbReference>
<dbReference type="RefSeq" id="WP_169411495.1">
    <property type="nucleotide sequence ID" value="NZ_JAAXKZ010000018.1"/>
</dbReference>
<reference evidence="1 2" key="1">
    <citation type="submission" date="2020-04" db="EMBL/GenBank/DDBJ databases">
        <authorList>
            <person name="Klaysubun C."/>
            <person name="Duangmal K."/>
            <person name="Lipun K."/>
        </authorList>
    </citation>
    <scope>NUCLEOTIDE SEQUENCE [LARGE SCALE GENOMIC DNA]</scope>
    <source>
        <strain evidence="1 2">DSM 45300</strain>
    </source>
</reference>
<protein>
    <submittedName>
        <fullName evidence="1">DUF1697 domain-containing protein</fullName>
    </submittedName>
</protein>
<dbReference type="Gene3D" id="3.30.70.1280">
    <property type="entry name" value="SP0830-like domains"/>
    <property type="match status" value="1"/>
</dbReference>
<sequence length="179" mass="19281">MPSHAVLLRGINVGGNKRIAMADLRALLTRLGHTDVRTHLQSGNAVLTAPPVAPEELAGRIEEAISAEFGMGIRCLVRTREEMRAVVHGHPLGDVADNGSRMMALFLSADPDPALMTAHDPVALDPGRTRIGERVIYQWCPDGVLKAPDVTGFVTRHWKVAVTGRNWNTVTALAALLEG</sequence>
<evidence type="ECO:0000313" key="1">
    <source>
        <dbReference type="EMBL" id="NMH91446.1"/>
    </source>
</evidence>
<accession>A0A848DFU4</accession>
<keyword evidence="2" id="KW-1185">Reference proteome</keyword>
<dbReference type="PANTHER" id="PTHR36439">
    <property type="entry name" value="BLL4334 PROTEIN"/>
    <property type="match status" value="1"/>
</dbReference>
<comment type="caution">
    <text evidence="1">The sequence shown here is derived from an EMBL/GenBank/DDBJ whole genome shotgun (WGS) entry which is preliminary data.</text>
</comment>
<dbReference type="AlphaFoldDB" id="A0A848DFU4"/>
<dbReference type="Pfam" id="PF08002">
    <property type="entry name" value="DUF1697"/>
    <property type="match status" value="1"/>
</dbReference>
<organism evidence="1 2">
    <name type="scientific">Pseudonocardia bannensis</name>
    <dbReference type="NCBI Taxonomy" id="630973"/>
    <lineage>
        <taxon>Bacteria</taxon>
        <taxon>Bacillati</taxon>
        <taxon>Actinomycetota</taxon>
        <taxon>Actinomycetes</taxon>
        <taxon>Pseudonocardiales</taxon>
        <taxon>Pseudonocardiaceae</taxon>
        <taxon>Pseudonocardia</taxon>
    </lineage>
</organism>
<proteinExistence type="predicted"/>
<dbReference type="PANTHER" id="PTHR36439:SF1">
    <property type="entry name" value="DUF1697 DOMAIN-CONTAINING PROTEIN"/>
    <property type="match status" value="1"/>
</dbReference>
<dbReference type="SUPFAM" id="SSF160379">
    <property type="entry name" value="SP0830-like"/>
    <property type="match status" value="1"/>
</dbReference>
<name>A0A848DFU4_9PSEU</name>
<dbReference type="EMBL" id="JAAXKZ010000018">
    <property type="protein sequence ID" value="NMH91446.1"/>
    <property type="molecule type" value="Genomic_DNA"/>
</dbReference>
<dbReference type="Proteomes" id="UP000586918">
    <property type="component" value="Unassembled WGS sequence"/>
</dbReference>
<gene>
    <name evidence="1" type="ORF">HF519_07570</name>
</gene>
<evidence type="ECO:0000313" key="2">
    <source>
        <dbReference type="Proteomes" id="UP000586918"/>
    </source>
</evidence>
<dbReference type="InterPro" id="IPR012545">
    <property type="entry name" value="DUF1697"/>
</dbReference>